<accession>A0A438BTK5</accession>
<protein>
    <submittedName>
        <fullName evidence="3">Uncharacterized protein</fullName>
    </submittedName>
</protein>
<sequence length="478" mass="50279">MSLFVFLPLLAVVAHARTLSENRRHGLMQVSDDLEMLTSVPPPPSPEALQKITQYQRPSAPSPPPPESSDSPDQSTRRSAFPYLTGRLCSGFKRTYYGKTSISSTTPPSLTSASASQNDSSLSTAKGTVCNYKVGSMIDYKKESSSPPPPPSSSKSPITVAKPSASPPPSPSSSKSPITVAKPSASPPPPPSSSQSPVTVAKPSASPPPSPSSSKSPITVAKPSASPPPSPSSSKSPITVAKPSASPPPSPSSSKSPVQISYNPPHIPVGTSFVCLALGSRIGRIPEWPPQDSNPSPRLKDDKVALLVPSALLAQMVPGGQPYRRIPEWPPQDSNPSPRLKDDKVALLVPSALVAQMVPGGQLSGLSRIGRIPEWPPQDSNPSPRLKDDKVALLVPSALLAQMGQINKWPHKTLRCGTNVFVGTSFVCLALGSRIGRIPEWPPQDSNPSPRLKDDKVALLVPSGLLAQMVPGGQPYRP</sequence>
<feature type="region of interest" description="Disordered" evidence="1">
    <location>
        <begin position="139"/>
        <end position="263"/>
    </location>
</feature>
<name>A0A438BTK5_VITVI</name>
<feature type="compositionally biased region" description="Low complexity" evidence="1">
    <location>
        <begin position="153"/>
        <end position="164"/>
    </location>
</feature>
<feature type="signal peptide" evidence="2">
    <location>
        <begin position="1"/>
        <end position="16"/>
    </location>
</feature>
<keyword evidence="2" id="KW-0732">Signal</keyword>
<feature type="compositionally biased region" description="Low complexity" evidence="1">
    <location>
        <begin position="193"/>
        <end position="204"/>
    </location>
</feature>
<organism evidence="3 4">
    <name type="scientific">Vitis vinifera</name>
    <name type="common">Grape</name>
    <dbReference type="NCBI Taxonomy" id="29760"/>
    <lineage>
        <taxon>Eukaryota</taxon>
        <taxon>Viridiplantae</taxon>
        <taxon>Streptophyta</taxon>
        <taxon>Embryophyta</taxon>
        <taxon>Tracheophyta</taxon>
        <taxon>Spermatophyta</taxon>
        <taxon>Magnoliopsida</taxon>
        <taxon>eudicotyledons</taxon>
        <taxon>Gunneridae</taxon>
        <taxon>Pentapetalae</taxon>
        <taxon>rosids</taxon>
        <taxon>Vitales</taxon>
        <taxon>Vitaceae</taxon>
        <taxon>Viteae</taxon>
        <taxon>Vitis</taxon>
    </lineage>
</organism>
<gene>
    <name evidence="3" type="ORF">CK203_095402</name>
</gene>
<evidence type="ECO:0000313" key="3">
    <source>
        <dbReference type="EMBL" id="RVW14299.1"/>
    </source>
</evidence>
<feature type="region of interest" description="Disordered" evidence="1">
    <location>
        <begin position="36"/>
        <end position="82"/>
    </location>
</feature>
<proteinExistence type="predicted"/>
<feature type="compositionally biased region" description="Low complexity" evidence="1">
    <location>
        <begin position="232"/>
        <end position="244"/>
    </location>
</feature>
<dbReference type="Proteomes" id="UP000288805">
    <property type="component" value="Unassembled WGS sequence"/>
</dbReference>
<dbReference type="EMBL" id="QGNW01002623">
    <property type="protein sequence ID" value="RVW14299.1"/>
    <property type="molecule type" value="Genomic_DNA"/>
</dbReference>
<dbReference type="AlphaFoldDB" id="A0A438BTK5"/>
<evidence type="ECO:0000256" key="1">
    <source>
        <dbReference type="SAM" id="MobiDB-lite"/>
    </source>
</evidence>
<feature type="compositionally biased region" description="Low complexity" evidence="1">
    <location>
        <begin position="212"/>
        <end position="224"/>
    </location>
</feature>
<feature type="region of interest" description="Disordered" evidence="1">
    <location>
        <begin position="101"/>
        <end position="123"/>
    </location>
</feature>
<feature type="chain" id="PRO_5018976944" evidence="2">
    <location>
        <begin position="17"/>
        <end position="478"/>
    </location>
</feature>
<comment type="caution">
    <text evidence="3">The sequence shown here is derived from an EMBL/GenBank/DDBJ whole genome shotgun (WGS) entry which is preliminary data.</text>
</comment>
<reference evidence="3 4" key="1">
    <citation type="journal article" date="2018" name="PLoS Genet.">
        <title>Population sequencing reveals clonal diversity and ancestral inbreeding in the grapevine cultivar Chardonnay.</title>
        <authorList>
            <person name="Roach M.J."/>
            <person name="Johnson D.L."/>
            <person name="Bohlmann J."/>
            <person name="van Vuuren H.J."/>
            <person name="Jones S.J."/>
            <person name="Pretorius I.S."/>
            <person name="Schmidt S.A."/>
            <person name="Borneman A.R."/>
        </authorList>
    </citation>
    <scope>NUCLEOTIDE SEQUENCE [LARGE SCALE GENOMIC DNA]</scope>
    <source>
        <strain evidence="4">cv. Chardonnay</strain>
        <tissue evidence="3">Leaf</tissue>
    </source>
</reference>
<evidence type="ECO:0000256" key="2">
    <source>
        <dbReference type="SAM" id="SignalP"/>
    </source>
</evidence>
<evidence type="ECO:0000313" key="4">
    <source>
        <dbReference type="Proteomes" id="UP000288805"/>
    </source>
</evidence>